<dbReference type="Gene3D" id="3.40.525.10">
    <property type="entry name" value="CRAL-TRIO lipid binding domain"/>
    <property type="match status" value="1"/>
</dbReference>
<dbReference type="EMBL" id="CP014503">
    <property type="protein sequence ID" value="ANB15965.1"/>
    <property type="molecule type" value="Genomic_DNA"/>
</dbReference>
<reference evidence="5 6" key="1">
    <citation type="submission" date="2016-02" db="EMBL/GenBank/DDBJ databases">
        <title>Complete genome sequence and transcriptome regulation of the pentose utilising yeast Sugiyamaella lignohabitans.</title>
        <authorList>
            <person name="Bellasio M."/>
            <person name="Peymann A."/>
            <person name="Valli M."/>
            <person name="Sipitzky M."/>
            <person name="Graf A."/>
            <person name="Sauer M."/>
            <person name="Marx H."/>
            <person name="Mattanovich D."/>
        </authorList>
    </citation>
    <scope>NUCLEOTIDE SEQUENCE [LARGE SCALE GENOMIC DNA]</scope>
    <source>
        <strain evidence="5 6">CBS 10342</strain>
    </source>
</reference>
<keyword evidence="6" id="KW-1185">Reference proteome</keyword>
<dbReference type="InterPro" id="IPR039360">
    <property type="entry name" value="Ras_GTPase"/>
</dbReference>
<evidence type="ECO:0000313" key="6">
    <source>
        <dbReference type="Proteomes" id="UP000189580"/>
    </source>
</evidence>
<dbReference type="GO" id="GO:0007165">
    <property type="term" value="P:signal transduction"/>
    <property type="evidence" value="ECO:0007669"/>
    <property type="project" value="UniProtKB-ARBA"/>
</dbReference>
<dbReference type="PROSITE" id="PS50018">
    <property type="entry name" value="RAS_GTPASE_ACTIV_2"/>
    <property type="match status" value="1"/>
</dbReference>
<evidence type="ECO:0000256" key="3">
    <source>
        <dbReference type="SAM" id="MobiDB-lite"/>
    </source>
</evidence>
<feature type="domain" description="Ras-GAP" evidence="4">
    <location>
        <begin position="1096"/>
        <end position="1290"/>
    </location>
</feature>
<dbReference type="InterPro" id="IPR001936">
    <property type="entry name" value="RasGAP_dom"/>
</dbReference>
<dbReference type="PROSITE" id="PS00509">
    <property type="entry name" value="RAS_GTPASE_ACTIV_1"/>
    <property type="match status" value="1"/>
</dbReference>
<feature type="region of interest" description="Disordered" evidence="3">
    <location>
        <begin position="1410"/>
        <end position="1461"/>
    </location>
</feature>
<dbReference type="InterPro" id="IPR008936">
    <property type="entry name" value="Rho_GTPase_activation_prot"/>
</dbReference>
<dbReference type="RefSeq" id="XP_018738442.1">
    <property type="nucleotide sequence ID" value="XM_018880643.1"/>
</dbReference>
<evidence type="ECO:0000256" key="1">
    <source>
        <dbReference type="ARBA" id="ARBA00022468"/>
    </source>
</evidence>
<keyword evidence="2" id="KW-0597">Phosphoprotein</keyword>
<feature type="compositionally biased region" description="Low complexity" evidence="3">
    <location>
        <begin position="1446"/>
        <end position="1461"/>
    </location>
</feature>
<proteinExistence type="predicted"/>
<dbReference type="GO" id="GO:0005096">
    <property type="term" value="F:GTPase activator activity"/>
    <property type="evidence" value="ECO:0007669"/>
    <property type="project" value="UniProtKB-KW"/>
</dbReference>
<dbReference type="InterPro" id="IPR036865">
    <property type="entry name" value="CRAL-TRIO_dom_sf"/>
</dbReference>
<evidence type="ECO:0000259" key="4">
    <source>
        <dbReference type="PROSITE" id="PS50018"/>
    </source>
</evidence>
<dbReference type="PANTHER" id="PTHR10194">
    <property type="entry name" value="RAS GTPASE-ACTIVATING PROTEINS"/>
    <property type="match status" value="1"/>
</dbReference>
<evidence type="ECO:0000313" key="5">
    <source>
        <dbReference type="EMBL" id="ANB15965.1"/>
    </source>
</evidence>
<dbReference type="Gene3D" id="2.30.29.30">
    <property type="entry name" value="Pleckstrin-homology domain (PH domain)/Phosphotyrosine-binding domain (PTB)"/>
    <property type="match status" value="1"/>
</dbReference>
<dbReference type="SUPFAM" id="SSF48350">
    <property type="entry name" value="GTPase activation domain, GAP"/>
    <property type="match status" value="1"/>
</dbReference>
<dbReference type="Proteomes" id="UP000189580">
    <property type="component" value="Chromosome b"/>
</dbReference>
<feature type="region of interest" description="Disordered" evidence="3">
    <location>
        <begin position="767"/>
        <end position="787"/>
    </location>
</feature>
<keyword evidence="1" id="KW-0343">GTPase activation</keyword>
<dbReference type="Gene3D" id="1.10.506.10">
    <property type="entry name" value="GTPase Activation - p120gap, domain 1"/>
    <property type="match status" value="2"/>
</dbReference>
<dbReference type="OrthoDB" id="28245at2759"/>
<dbReference type="InterPro" id="IPR023152">
    <property type="entry name" value="RasGAP_CS"/>
</dbReference>
<protein>
    <submittedName>
        <fullName evidence="5">Ras GTPase activating protein IRA2</fullName>
    </submittedName>
</protein>
<dbReference type="Pfam" id="PF00616">
    <property type="entry name" value="RasGAP"/>
    <property type="match status" value="1"/>
</dbReference>
<gene>
    <name evidence="5" type="primary">IRA2</name>
    <name evidence="5" type="ORF">AWJ20_3614</name>
</gene>
<dbReference type="SMART" id="SM00323">
    <property type="entry name" value="RasGAP"/>
    <property type="match status" value="1"/>
</dbReference>
<organism evidence="5 6">
    <name type="scientific">Sugiyamaella lignohabitans</name>
    <dbReference type="NCBI Taxonomy" id="796027"/>
    <lineage>
        <taxon>Eukaryota</taxon>
        <taxon>Fungi</taxon>
        <taxon>Dikarya</taxon>
        <taxon>Ascomycota</taxon>
        <taxon>Saccharomycotina</taxon>
        <taxon>Dipodascomycetes</taxon>
        <taxon>Dipodascales</taxon>
        <taxon>Trichomonascaceae</taxon>
        <taxon>Sugiyamaella</taxon>
    </lineage>
</organism>
<evidence type="ECO:0000256" key="2">
    <source>
        <dbReference type="ARBA" id="ARBA00022553"/>
    </source>
</evidence>
<dbReference type="KEGG" id="slb:AWJ20_3614"/>
<sequence length="2567" mass="288966">MKLKSRSRVKRAFMIITKEVYTEKPNSLITKIDKYIESIVFCLSASNWRQVYTYASSRVKALKHEHGFHQGMEAAPTSLANSPSQAGHDSVLYKLDVIALQYLDSHRLQEVLTDFMSWCPNTHKPIHRHIMEYFIQHSMIYWIQCHPETVARESENPSGELRAQSTRLFDYLFKSSTENRTFVSWAFLSMLSLLIPDGFQIAVAGYNESDGEAIKSPRFQFLELLHNMSSDMMVIAPQSSSVSVGSVTSQRTLGICATCYSIFALAASNIMQIHEHVFSQLPIVEYATLIYPSLLNILFNQMDSIPSFAKIDYLQSRFISSYLVLRPGDAMKDLIGNLPNPSFALRSKRNIIVGLRSMQSRAEGGEILNMVMNLYNYEFIAFCELIATKLQEFEEISDYGSEFSLHVEALKYALDILLTHSQHAFDQVPESFSTAIIKCSTSKNELLRTSVTQVLLSFVKRQTGQSEGDRIDNEIKERVSLDETGHILFPIYDGISMNIRSSVEAIISMPLTSKQLEKELMKVHELLTSRDSINNSYSFRDNVIEDPQNRLALGEGLETAMVLCLCSSNMDICKLAMANIRLMVQEAMLLEDFENVQESSWSIMLNFHVYSEISSQTSFYTPIAIQKKLCRLFQTVHTPSDALIRVWTVIHGRWSVLNAQMLSEPTRGSDFSSMSKEWRCYYGILSSLLIPLLNPEGGVKVKDNVHFKARQFLYDSVNFLVSDSAIVRETSREVLANDVGPLAYHHVLKQLSGMIDSHIMVVMDSQENGSHNESSAQDKPPLPPRPSSFIATKVNSLNTLLGQTSLLVRSIIEQLQQDDIYISVDIGALALKIVRYINTTNFDMEILKLVLRVCQLLETIGKTAESLNMKHDSRIRNELVMSVSEWFERAINFDCHNAVENKLVAEKCRLVREICVNTSKCLSELLNGLSIEVPDGVHERDMISAKFNTFNNLFSLFLRSLQRCKDDPPVIVPTVSDTVSVTSSTSAVNSVSSVPLPTPFRLLDKAPIIRENAIACLSKLLNANVEVGLRTALPLGYHEDETLRLAFLEIFRNILSKETKYTSDYSDNLRYEELVDFLVSNIRITLSLCDICPASEADEFSTAILGAFEFRGKGFSLVKAALTKEIEQTNFASDILRRNCVATKLLSLYSKSRGHQYLQSTLGSFVNNIASRPDLYAFEIDNNKLKNPDEEMKPNFVKYERCLNELFTALESSEALIPTSFREIASAISRAVSLKFPEYKESAVGSFFFLRFLCPVLVSPEQEGLLSAPPSRDIRRSFLLLAKAVQNISNCTSIAATHGSTSHDVDGFGGDTNDKKQRMQRFLSSLSSTDEDTEVISDDTSSQGSINPKMMDSDHLRVLHTFVYNHWDDAHHKILIEQRKRRLMRAQSPATNGATNGNGADISRLKGSFYDELTSSGQPPPPTSFAPTFGRRTHQRSQKFIPGNVSNGSNNHYRRSSSSSQNGALATAASASAIGIVGEVEIEANRRFSALVRSLGRPRTPKARKATAVESRSHINPGSRLNEFMARNEDRDLSTVIDQRVVHEGIALDGSPVMLVTYRNYDREKLDSELVLYRFFQVANRMWSDKFSLFYDCTSCTPSHLLSNTVRTIRDTMVPPEMAANCTTVYYYNVSTKFLPALKSFLRNYESGTYMNPVNTKYVFLTTADINTVCNVHGLNLDQRSVKVIDDARLIYQGGKMLSSDNNFYPVTVKVGNEYLQLHGERPFNYIRNSPGLCNDVYHLSEIREITHSRTTSRPEEFTIEMIDGEKVIVLHKKKNEIIRAIMNAKSRLPEEAREVNDSLVMNLEDGLGCFLNIGFSNLCSNNSALQEAAFNLLAMIPERFNISFGREIRGGKGFGIPKKEVSMSVVFSEVVASTHIELTYDFLLEFSKSFKSFSKEQGNNAILYAAPWVKNIYSAQREGGKDAASLIRIFLDIAVWSPDHYTSLLLNFWPALCLQEELTDILVDEVIRFAVERGSQDMEIEDVLAVLTSCPTLSICGTVITRCRKILNKPLPANERLLTNHPDWTELDVLIRLVGSLSFESLLIAEVYLPEIILLVSSLIYTGPYSFRNALCNLLVNVLHAFSCCDRISSDQRSHLISIWADLTSTKGKLLFGLNDDMKDISYDYFSLASISHIENFCLILMDIIASASPSIQKANVWRSRWSSLVINACFADNPSLQCRSFLVLGSLAKIEVEDAVVTQVLKVLYDSLTSTKNQMLNEEYCVCTLICLTKMMDGLSDQSAYHSRMFWLGVALLHSQNSNLFSHGLLLIEANLRTLDNLGAFKDISIAEFLLEGRQCFESQWGPIQELMDVRFSVEYFDLCLSAVVLKGMEKASTRVDSLQALETFLEISSKNSVKVQQSNKYASYLCYLYFLFLGCRSQSELKDLLWVAGYPDDHMNEELVNDNDLPALLEEYISQNSFDTTIALYLGGQLFRSSSEYDVSGLRFLGSLRFVGETNLAKKCMVYATVRSRLLKLTEFGSQKPMMKSILAAGTGMLVNYEEFRKLAQYRAQLEEMLEQSGFKPLPDHDENIVTSSSVSTFSQTNEIGSDMKSRLASLVKGIIVKDL</sequence>
<dbReference type="GeneID" id="30035656"/>
<name>A0A170QY52_9ASCO</name>
<dbReference type="InterPro" id="IPR011993">
    <property type="entry name" value="PH-like_dom_sf"/>
</dbReference>
<accession>A0A170QY52</accession>
<dbReference type="PANTHER" id="PTHR10194:SF142">
    <property type="entry name" value="NEUROFIBROMIN"/>
    <property type="match status" value="1"/>
</dbReference>
<feature type="compositionally biased region" description="Polar residues" evidence="3">
    <location>
        <begin position="767"/>
        <end position="777"/>
    </location>
</feature>